<accession>A0A5N5FC28</accession>
<dbReference type="AlphaFoldDB" id="A0A5N5FC28"/>
<reference evidence="2" key="2">
    <citation type="submission" date="2019-10" db="EMBL/GenBank/DDBJ databases">
        <title>A de novo genome assembly of a pear dwarfing rootstock.</title>
        <authorList>
            <person name="Wang F."/>
            <person name="Wang J."/>
            <person name="Li S."/>
            <person name="Zhang Y."/>
            <person name="Fang M."/>
            <person name="Ma L."/>
            <person name="Zhao Y."/>
            <person name="Jiang S."/>
        </authorList>
    </citation>
    <scope>NUCLEOTIDE SEQUENCE [LARGE SCALE GENOMIC DNA]</scope>
</reference>
<dbReference type="OrthoDB" id="1854110at2759"/>
<proteinExistence type="predicted"/>
<evidence type="ECO:0000313" key="2">
    <source>
        <dbReference type="Proteomes" id="UP000327157"/>
    </source>
</evidence>
<dbReference type="Proteomes" id="UP000327157">
    <property type="component" value="Chromosome 13"/>
</dbReference>
<comment type="caution">
    <text evidence="1">The sequence shown here is derived from an EMBL/GenBank/DDBJ whole genome shotgun (WGS) entry which is preliminary data.</text>
</comment>
<protein>
    <submittedName>
        <fullName evidence="1">F-box/kelch-repeat protein</fullName>
    </submittedName>
</protein>
<sequence>MLFPSKFAFSTDPLHHTWTPRSSGAATQFSRCDPIFALVGHLIVVAGSTYDYEDDHLAVRHEGEHVGTCNLMPVILKDSAASTWFSVAIDDSKMYVTNENTDLTYTFDPDSKTCAVNLKTVKVWEVNGVSLECKRLIGEMPPAMVEKLKGETDYAGTVLMSCMRDMVCLHNTWSWEELILCELVDCGYRRGSVRNALVVMCSNVGLPDSHKAVQLRALKVV</sequence>
<reference evidence="1 2" key="3">
    <citation type="submission" date="2019-11" db="EMBL/GenBank/DDBJ databases">
        <title>A de novo genome assembly of a pear dwarfing rootstock.</title>
        <authorList>
            <person name="Wang F."/>
            <person name="Wang J."/>
            <person name="Li S."/>
            <person name="Zhang Y."/>
            <person name="Fang M."/>
            <person name="Ma L."/>
            <person name="Zhao Y."/>
            <person name="Jiang S."/>
        </authorList>
    </citation>
    <scope>NUCLEOTIDE SEQUENCE [LARGE SCALE GENOMIC DNA]</scope>
    <source>
        <strain evidence="1">S2</strain>
        <tissue evidence="1">Leaf</tissue>
    </source>
</reference>
<name>A0A5N5FC28_9ROSA</name>
<organism evidence="1 2">
    <name type="scientific">Pyrus ussuriensis x Pyrus communis</name>
    <dbReference type="NCBI Taxonomy" id="2448454"/>
    <lineage>
        <taxon>Eukaryota</taxon>
        <taxon>Viridiplantae</taxon>
        <taxon>Streptophyta</taxon>
        <taxon>Embryophyta</taxon>
        <taxon>Tracheophyta</taxon>
        <taxon>Spermatophyta</taxon>
        <taxon>Magnoliopsida</taxon>
        <taxon>eudicotyledons</taxon>
        <taxon>Gunneridae</taxon>
        <taxon>Pentapetalae</taxon>
        <taxon>rosids</taxon>
        <taxon>fabids</taxon>
        <taxon>Rosales</taxon>
        <taxon>Rosaceae</taxon>
        <taxon>Amygdaloideae</taxon>
        <taxon>Maleae</taxon>
        <taxon>Pyrus</taxon>
    </lineage>
</organism>
<reference evidence="1 2" key="1">
    <citation type="submission" date="2019-09" db="EMBL/GenBank/DDBJ databases">
        <authorList>
            <person name="Ou C."/>
        </authorList>
    </citation>
    <scope>NUCLEOTIDE SEQUENCE [LARGE SCALE GENOMIC DNA]</scope>
    <source>
        <strain evidence="1">S2</strain>
        <tissue evidence="1">Leaf</tissue>
    </source>
</reference>
<keyword evidence="2" id="KW-1185">Reference proteome</keyword>
<dbReference type="EMBL" id="SMOL01000753">
    <property type="protein sequence ID" value="KAB2600383.1"/>
    <property type="molecule type" value="Genomic_DNA"/>
</dbReference>
<evidence type="ECO:0000313" key="1">
    <source>
        <dbReference type="EMBL" id="KAB2600383.1"/>
    </source>
</evidence>
<gene>
    <name evidence="1" type="ORF">D8674_010654</name>
</gene>